<sequence length="31" mass="3548">MKSDFVEKKRKGESHGKKTKSEKNLGRADLD</sequence>
<protein>
    <submittedName>
        <fullName evidence="2">Uncharacterized protein</fullName>
    </submittedName>
</protein>
<feature type="compositionally biased region" description="Basic and acidic residues" evidence="1">
    <location>
        <begin position="13"/>
        <end position="31"/>
    </location>
</feature>
<gene>
    <name evidence="2" type="ORF">Spaf_1444</name>
</gene>
<name>I1ZMZ2_STRPA</name>
<reference evidence="2 3" key="1">
    <citation type="journal article" date="2012" name="PLoS ONE">
        <title>Complete Genome and Transcriptomes of Streptococcus parasanguinis FW213: Phylogenic Relations and Potential Virulence Mechanisms.</title>
        <authorList>
            <person name="Geng J."/>
            <person name="Chiu C.H."/>
            <person name="Tang P."/>
            <person name="Chen Y."/>
            <person name="Shieh H.R."/>
            <person name="Hu S."/>
            <person name="Chen Y.Y."/>
        </authorList>
    </citation>
    <scope>NUCLEOTIDE SEQUENCE [LARGE SCALE GENOMIC DNA]</scope>
    <source>
        <strain evidence="2 3">FW213</strain>
    </source>
</reference>
<proteinExistence type="predicted"/>
<dbReference type="EMBL" id="CP003122">
    <property type="protein sequence ID" value="AFJ26416.1"/>
    <property type="molecule type" value="Genomic_DNA"/>
</dbReference>
<dbReference type="KEGG" id="scf:Spaf_1444"/>
<accession>I1ZMZ2</accession>
<feature type="region of interest" description="Disordered" evidence="1">
    <location>
        <begin position="1"/>
        <end position="31"/>
    </location>
</feature>
<dbReference type="HOGENOM" id="CLU_3398783_0_0_9"/>
<evidence type="ECO:0000313" key="2">
    <source>
        <dbReference type="EMBL" id="AFJ26416.1"/>
    </source>
</evidence>
<organism evidence="2 3">
    <name type="scientific">Streptococcus parasanguinis FW213</name>
    <dbReference type="NCBI Taxonomy" id="1114965"/>
    <lineage>
        <taxon>Bacteria</taxon>
        <taxon>Bacillati</taxon>
        <taxon>Bacillota</taxon>
        <taxon>Bacilli</taxon>
        <taxon>Lactobacillales</taxon>
        <taxon>Streptococcaceae</taxon>
        <taxon>Streptococcus</taxon>
    </lineage>
</organism>
<dbReference type="AlphaFoldDB" id="I1ZMZ2"/>
<evidence type="ECO:0000313" key="3">
    <source>
        <dbReference type="Proteomes" id="UP000002865"/>
    </source>
</evidence>
<evidence type="ECO:0000256" key="1">
    <source>
        <dbReference type="SAM" id="MobiDB-lite"/>
    </source>
</evidence>
<dbReference type="PaxDb" id="1114965-Spaf_1444"/>
<dbReference type="Proteomes" id="UP000002865">
    <property type="component" value="Chromosome"/>
</dbReference>
<dbReference type="STRING" id="1114965.Spaf_1444"/>